<proteinExistence type="predicted"/>
<feature type="region of interest" description="Disordered" evidence="6">
    <location>
        <begin position="250"/>
        <end position="289"/>
    </location>
</feature>
<feature type="compositionally biased region" description="Low complexity" evidence="6">
    <location>
        <begin position="270"/>
        <end position="289"/>
    </location>
</feature>
<name>A0ABR3ZPL6_9PEZI</name>
<dbReference type="Pfam" id="PF08493">
    <property type="entry name" value="AflR"/>
    <property type="match status" value="1"/>
</dbReference>
<evidence type="ECO:0000256" key="2">
    <source>
        <dbReference type="ARBA" id="ARBA00023015"/>
    </source>
</evidence>
<evidence type="ECO:0000259" key="7">
    <source>
        <dbReference type="Pfam" id="PF08493"/>
    </source>
</evidence>
<evidence type="ECO:0000256" key="4">
    <source>
        <dbReference type="ARBA" id="ARBA00023163"/>
    </source>
</evidence>
<evidence type="ECO:0000256" key="3">
    <source>
        <dbReference type="ARBA" id="ARBA00023125"/>
    </source>
</evidence>
<dbReference type="EMBL" id="JAWCUI010000006">
    <property type="protein sequence ID" value="KAL1901995.1"/>
    <property type="molecule type" value="Genomic_DNA"/>
</dbReference>
<feature type="compositionally biased region" description="Polar residues" evidence="6">
    <location>
        <begin position="110"/>
        <end position="138"/>
    </location>
</feature>
<evidence type="ECO:0000256" key="1">
    <source>
        <dbReference type="ARBA" id="ARBA00022723"/>
    </source>
</evidence>
<keyword evidence="1" id="KW-0479">Metal-binding</keyword>
<organism evidence="8 9">
    <name type="scientific">Sporothrix stenoceras</name>
    <dbReference type="NCBI Taxonomy" id="5173"/>
    <lineage>
        <taxon>Eukaryota</taxon>
        <taxon>Fungi</taxon>
        <taxon>Dikarya</taxon>
        <taxon>Ascomycota</taxon>
        <taxon>Pezizomycotina</taxon>
        <taxon>Sordariomycetes</taxon>
        <taxon>Sordariomycetidae</taxon>
        <taxon>Ophiostomatales</taxon>
        <taxon>Ophiostomataceae</taxon>
        <taxon>Sporothrix</taxon>
    </lineage>
</organism>
<comment type="caution">
    <text evidence="8">The sequence shown here is derived from an EMBL/GenBank/DDBJ whole genome shotgun (WGS) entry which is preliminary data.</text>
</comment>
<protein>
    <recommendedName>
        <fullName evidence="7">Aflatoxin regulatory protein domain-containing protein</fullName>
    </recommendedName>
</protein>
<dbReference type="Proteomes" id="UP001583186">
    <property type="component" value="Unassembled WGS sequence"/>
</dbReference>
<keyword evidence="2" id="KW-0805">Transcription regulation</keyword>
<keyword evidence="5" id="KW-0539">Nucleus</keyword>
<feature type="region of interest" description="Disordered" evidence="6">
    <location>
        <begin position="81"/>
        <end position="157"/>
    </location>
</feature>
<feature type="domain" description="Aflatoxin regulatory protein" evidence="7">
    <location>
        <begin position="167"/>
        <end position="250"/>
    </location>
</feature>
<reference evidence="8 9" key="1">
    <citation type="journal article" date="2024" name="IMA Fungus">
        <title>IMA Genome - F19 : A genome assembly and annotation guide to empower mycologists, including annotated draft genome sequences of Ceratocystis pirilliformis, Diaporthe australafricana, Fusarium ophioides, Paecilomyces lecythidis, and Sporothrix stenoceras.</title>
        <authorList>
            <person name="Aylward J."/>
            <person name="Wilson A.M."/>
            <person name="Visagie C.M."/>
            <person name="Spraker J."/>
            <person name="Barnes I."/>
            <person name="Buitendag C."/>
            <person name="Ceriani C."/>
            <person name="Del Mar Angel L."/>
            <person name="du Plessis D."/>
            <person name="Fuchs T."/>
            <person name="Gasser K."/>
            <person name="Kramer D."/>
            <person name="Li W."/>
            <person name="Munsamy K."/>
            <person name="Piso A."/>
            <person name="Price J.L."/>
            <person name="Sonnekus B."/>
            <person name="Thomas C."/>
            <person name="van der Nest A."/>
            <person name="van Dijk A."/>
            <person name="van Heerden A."/>
            <person name="van Vuuren N."/>
            <person name="Yilmaz N."/>
            <person name="Duong T.A."/>
            <person name="van der Merwe N.A."/>
            <person name="Wingfield M.J."/>
            <person name="Wingfield B.D."/>
        </authorList>
    </citation>
    <scope>NUCLEOTIDE SEQUENCE [LARGE SCALE GENOMIC DNA]</scope>
    <source>
        <strain evidence="8 9">CMW 5346</strain>
    </source>
</reference>
<feature type="compositionally biased region" description="Low complexity" evidence="6">
    <location>
        <begin position="82"/>
        <end position="109"/>
    </location>
</feature>
<evidence type="ECO:0000313" key="8">
    <source>
        <dbReference type="EMBL" id="KAL1901995.1"/>
    </source>
</evidence>
<evidence type="ECO:0000313" key="9">
    <source>
        <dbReference type="Proteomes" id="UP001583186"/>
    </source>
</evidence>
<feature type="compositionally biased region" description="Low complexity" evidence="6">
    <location>
        <begin position="147"/>
        <end position="157"/>
    </location>
</feature>
<gene>
    <name evidence="8" type="ORF">Sste5346_001701</name>
</gene>
<keyword evidence="9" id="KW-1185">Reference proteome</keyword>
<sequence>MDENAAAAAAMGAVANNGDMYSTGAVPWTTPPTDLSVAQFSDSSINGIPVHAAVHANFSMSPATAGGMPWVEPSIVDMFPYGQSQQMHGPSHQQHQQQPHHQYQQQQQMPTPGSIASSSANNYFPSPSTTPSLRQSPATGHKSVPLSGSSNSGVSGVGSYHSNSPASCACFTACLHALQALHNASTPAAPPFDVVLTLNRNAVEVCSAMLACPRCMRRSGTDTAAMLLATLLGKITSFYKTASQSYFRPTATTMGDTSQGESVDSIPEGQETSASSTSAAQPETSSPTSNAASFTAVGLGLGVSLGAYQLQGEDGRWLELEILNRELKKLEEVYARFREVCGDLLFEDVAVSKAMIGYLGQTLGAALDLVNHRKEDLQFV</sequence>
<accession>A0ABR3ZPL6</accession>
<keyword evidence="3" id="KW-0238">DNA-binding</keyword>
<keyword evidence="4" id="KW-0804">Transcription</keyword>
<dbReference type="InterPro" id="IPR013700">
    <property type="entry name" value="AflR"/>
</dbReference>
<evidence type="ECO:0000256" key="6">
    <source>
        <dbReference type="SAM" id="MobiDB-lite"/>
    </source>
</evidence>
<evidence type="ECO:0000256" key="5">
    <source>
        <dbReference type="ARBA" id="ARBA00023242"/>
    </source>
</evidence>
<feature type="compositionally biased region" description="Polar residues" evidence="6">
    <location>
        <begin position="250"/>
        <end position="262"/>
    </location>
</feature>